<organism evidence="2 3">
    <name type="scientific">Paramuricea clavata</name>
    <name type="common">Red gorgonian</name>
    <name type="synonym">Violescent sea-whip</name>
    <dbReference type="NCBI Taxonomy" id="317549"/>
    <lineage>
        <taxon>Eukaryota</taxon>
        <taxon>Metazoa</taxon>
        <taxon>Cnidaria</taxon>
        <taxon>Anthozoa</taxon>
        <taxon>Octocorallia</taxon>
        <taxon>Malacalcyonacea</taxon>
        <taxon>Plexauridae</taxon>
        <taxon>Paramuricea</taxon>
    </lineage>
</organism>
<name>A0A7D9JP73_PARCT</name>
<accession>A0A7D9JP73</accession>
<sequence length="749" mass="83861">MSIVVKLLAENQNCEELQKSATCVLHTYLEQTKSIIPEFMDKVLTSDLLRDDLALQAQKIQENKRSSIQAEGELRKITTENRICYNDSDDIMETKSNVSGEQSDVANRIEDLTKEVRCLKQIFTTKEEYFQQSVTNNLIKRLMDMMNTRSDSRDITSSVNKDGIENNNTVSDTCAFTSRGQASSVIENNRRNTDVVRSRNMADGECVSGGKILSNEGRGIAVKNKGCSEIVRDNITNYMEHNNIGQGNNTIVKQTGNVNNSTTKVSVSRTKKTSIGSIHYEPEISSNKRATNNANDSFASVSDKNINPESDENTNIVKDNDSMSVGGTQAMQLKDCANIHHISEGVITVKGNDISCERNSIACSQNVDDTLCDREYTKSFSNKSKNSLCNNNSVDNNCNVIDVNRDEDQHCQVQYNEVPRSIEDPRSMKFQDHEQQKYQQRHIPDLVSDFDLCDQTSKKEVCGTNNRSEGCRMVEDVTERPCIISNSYHDQTNSLANPTQISAQQNATGNAIEDFSKNCPKTSDGVSKSKEAGNIRYGDTPNNQKTIPTNTRAGKRPHLTTSKQGMSGCRQPKRRLQMSELVDGGEYLSDIEESLSESSDEDVAVTNNGFPVKHAVTSKVPMPPLGGKLSQPLIFKHSPKIIPKCLGCRCDFAKVNSRNFLSSLRCSINTCSEHRMFVTNVITALRRYQNFLQTKKRSPDFDFLESPKRNVRCDDSPTKIMRKVKSKKKSSRRPKTPFSTNEIEILKHG</sequence>
<dbReference type="OrthoDB" id="5969701at2759"/>
<evidence type="ECO:0000313" key="3">
    <source>
        <dbReference type="Proteomes" id="UP001152795"/>
    </source>
</evidence>
<feature type="compositionally biased region" description="Polar residues" evidence="1">
    <location>
        <begin position="540"/>
        <end position="552"/>
    </location>
</feature>
<evidence type="ECO:0000313" key="2">
    <source>
        <dbReference type="EMBL" id="CAB4033325.1"/>
    </source>
</evidence>
<dbReference type="EMBL" id="CACRXK020019148">
    <property type="protein sequence ID" value="CAB4033325.1"/>
    <property type="molecule type" value="Genomic_DNA"/>
</dbReference>
<feature type="region of interest" description="Disordered" evidence="1">
    <location>
        <begin position="286"/>
        <end position="321"/>
    </location>
</feature>
<keyword evidence="3" id="KW-1185">Reference proteome</keyword>
<protein>
    <submittedName>
        <fullName evidence="2">Uncharacterized protein</fullName>
    </submittedName>
</protein>
<feature type="region of interest" description="Disordered" evidence="1">
    <location>
        <begin position="516"/>
        <end position="571"/>
    </location>
</feature>
<dbReference type="Proteomes" id="UP001152795">
    <property type="component" value="Unassembled WGS sequence"/>
</dbReference>
<feature type="region of interest" description="Disordered" evidence="1">
    <location>
        <begin position="712"/>
        <end position="742"/>
    </location>
</feature>
<feature type="compositionally biased region" description="Basic residues" evidence="1">
    <location>
        <begin position="720"/>
        <end position="735"/>
    </location>
</feature>
<proteinExistence type="predicted"/>
<evidence type="ECO:0000256" key="1">
    <source>
        <dbReference type="SAM" id="MobiDB-lite"/>
    </source>
</evidence>
<gene>
    <name evidence="2" type="ORF">PACLA_8A032615</name>
</gene>
<dbReference type="AlphaFoldDB" id="A0A7D9JP73"/>
<comment type="caution">
    <text evidence="2">The sequence shown here is derived from an EMBL/GenBank/DDBJ whole genome shotgun (WGS) entry which is preliminary data.</text>
</comment>
<reference evidence="2" key="1">
    <citation type="submission" date="2020-04" db="EMBL/GenBank/DDBJ databases">
        <authorList>
            <person name="Alioto T."/>
            <person name="Alioto T."/>
            <person name="Gomez Garrido J."/>
        </authorList>
    </citation>
    <scope>NUCLEOTIDE SEQUENCE</scope>
    <source>
        <strain evidence="2">A484AB</strain>
    </source>
</reference>